<organism evidence="1 2">
    <name type="scientific">Paralvinella palmiformis</name>
    <dbReference type="NCBI Taxonomy" id="53620"/>
    <lineage>
        <taxon>Eukaryota</taxon>
        <taxon>Metazoa</taxon>
        <taxon>Spiralia</taxon>
        <taxon>Lophotrochozoa</taxon>
        <taxon>Annelida</taxon>
        <taxon>Polychaeta</taxon>
        <taxon>Sedentaria</taxon>
        <taxon>Canalipalpata</taxon>
        <taxon>Terebellida</taxon>
        <taxon>Terebelliformia</taxon>
        <taxon>Alvinellidae</taxon>
        <taxon>Paralvinella</taxon>
    </lineage>
</organism>
<reference evidence="1" key="1">
    <citation type="journal article" date="2023" name="Mol. Biol. Evol.">
        <title>Third-Generation Sequencing Reveals the Adaptive Role of the Epigenome in Three Deep-Sea Polychaetes.</title>
        <authorList>
            <person name="Perez M."/>
            <person name="Aroh O."/>
            <person name="Sun Y."/>
            <person name="Lan Y."/>
            <person name="Juniper S.K."/>
            <person name="Young C.R."/>
            <person name="Angers B."/>
            <person name="Qian P.Y."/>
        </authorList>
    </citation>
    <scope>NUCLEOTIDE SEQUENCE</scope>
    <source>
        <strain evidence="1">P08H-3</strain>
    </source>
</reference>
<proteinExistence type="predicted"/>
<dbReference type="EMBL" id="JAODUP010000045">
    <property type="protein sequence ID" value="KAK2165755.1"/>
    <property type="molecule type" value="Genomic_DNA"/>
</dbReference>
<accession>A0AAD9K790</accession>
<comment type="caution">
    <text evidence="1">The sequence shown here is derived from an EMBL/GenBank/DDBJ whole genome shotgun (WGS) entry which is preliminary data.</text>
</comment>
<dbReference type="AlphaFoldDB" id="A0AAD9K790"/>
<dbReference type="Proteomes" id="UP001208570">
    <property type="component" value="Unassembled WGS sequence"/>
</dbReference>
<evidence type="ECO:0000313" key="2">
    <source>
        <dbReference type="Proteomes" id="UP001208570"/>
    </source>
</evidence>
<evidence type="ECO:0000313" key="1">
    <source>
        <dbReference type="EMBL" id="KAK2165755.1"/>
    </source>
</evidence>
<sequence length="44" mass="5381">MKYFVSVIGFPCNVDLYVQRSIYIYIYIYTHTHTHTHTHTYIKI</sequence>
<name>A0AAD9K790_9ANNE</name>
<protein>
    <submittedName>
        <fullName evidence="1">Uncharacterized protein</fullName>
    </submittedName>
</protein>
<gene>
    <name evidence="1" type="ORF">LSH36_45g00036</name>
</gene>
<keyword evidence="2" id="KW-1185">Reference proteome</keyword>